<accession>A0A4U0RWK7</accession>
<name>A0A4U0RWK7_9ACTN</name>
<proteinExistence type="predicted"/>
<dbReference type="OrthoDB" id="514347at2"/>
<keyword evidence="2" id="KW-1185">Reference proteome</keyword>
<dbReference type="EMBL" id="SUMC01000092">
    <property type="protein sequence ID" value="TJZ99992.1"/>
    <property type="molecule type" value="Genomic_DNA"/>
</dbReference>
<evidence type="ECO:0000313" key="2">
    <source>
        <dbReference type="Proteomes" id="UP000305778"/>
    </source>
</evidence>
<evidence type="ECO:0000313" key="1">
    <source>
        <dbReference type="EMBL" id="TJZ99992.1"/>
    </source>
</evidence>
<sequence length="98" mass="10598">MPARWPETIRAGAEAKNNPADLINIALEKLVEAGHALPHPDATSRYHAQRRCAERVTASAGSISLCPLDVAFGLSLAEPPLDTRQSSTIFTTTNLYNK</sequence>
<dbReference type="AlphaFoldDB" id="A0A4U0RWK7"/>
<protein>
    <submittedName>
        <fullName evidence="1">Uncharacterized protein</fullName>
    </submittedName>
</protein>
<organism evidence="1 2">
    <name type="scientific">Actinacidiphila oryziradicis</name>
    <dbReference type="NCBI Taxonomy" id="2571141"/>
    <lineage>
        <taxon>Bacteria</taxon>
        <taxon>Bacillati</taxon>
        <taxon>Actinomycetota</taxon>
        <taxon>Actinomycetes</taxon>
        <taxon>Kitasatosporales</taxon>
        <taxon>Streptomycetaceae</taxon>
        <taxon>Actinacidiphila</taxon>
    </lineage>
</organism>
<gene>
    <name evidence="1" type="ORF">FCI23_43805</name>
</gene>
<reference evidence="1 2" key="1">
    <citation type="submission" date="2019-04" db="EMBL/GenBank/DDBJ databases">
        <title>Streptomyces oryziradicis sp. nov., a novel actinomycete isolated from rhizosphere soil of rice (Oryza sativa L.).</title>
        <authorList>
            <person name="Li C."/>
        </authorList>
    </citation>
    <scope>NUCLEOTIDE SEQUENCE [LARGE SCALE GENOMIC DNA]</scope>
    <source>
        <strain evidence="1 2">NEAU-C40</strain>
    </source>
</reference>
<comment type="caution">
    <text evidence="1">The sequence shown here is derived from an EMBL/GenBank/DDBJ whole genome shotgun (WGS) entry which is preliminary data.</text>
</comment>
<dbReference type="Proteomes" id="UP000305778">
    <property type="component" value="Unassembled WGS sequence"/>
</dbReference>